<dbReference type="InterPro" id="IPR022496">
    <property type="entry name" value="T6A_TsaB"/>
</dbReference>
<dbReference type="EMBL" id="VFPN01000001">
    <property type="protein sequence ID" value="TQM65728.1"/>
    <property type="molecule type" value="Genomic_DNA"/>
</dbReference>
<dbReference type="Gene3D" id="3.30.420.40">
    <property type="match status" value="2"/>
</dbReference>
<sequence length="223" mass="23412">MAYTWTGRPPPRIPSGYPVDVLLAIDTSLGTSVGVLTSDGQRFDATSPNPLKHAEVIGELIVSALSQSGVSAEGVTGVVVGMGPGPFTGLRVGIAAAEAFAAGRGVPLYRVVSHDGVVEGFPGAEGEHLLVVTDARRREVYWSRYVREGDTWRRVHGPAVGKAAELPEGVPVRDGNEAGLLATNLAVLATRMRAEGTDFVTEGALYLRSPDVTPSTGPKRVTR</sequence>
<evidence type="ECO:0000259" key="1">
    <source>
        <dbReference type="Pfam" id="PF00814"/>
    </source>
</evidence>
<keyword evidence="3" id="KW-1185">Reference proteome</keyword>
<organism evidence="2 3">
    <name type="scientific">Klugiella xanthotipulae</name>
    <dbReference type="NCBI Taxonomy" id="244735"/>
    <lineage>
        <taxon>Bacteria</taxon>
        <taxon>Bacillati</taxon>
        <taxon>Actinomycetota</taxon>
        <taxon>Actinomycetes</taxon>
        <taxon>Micrococcales</taxon>
        <taxon>Microbacteriaceae</taxon>
        <taxon>Klugiella</taxon>
    </lineage>
</organism>
<dbReference type="Pfam" id="PF00814">
    <property type="entry name" value="TsaD"/>
    <property type="match status" value="1"/>
</dbReference>
<dbReference type="InterPro" id="IPR000905">
    <property type="entry name" value="Gcp-like_dom"/>
</dbReference>
<proteinExistence type="predicted"/>
<dbReference type="SUPFAM" id="SSF53067">
    <property type="entry name" value="Actin-like ATPase domain"/>
    <property type="match status" value="2"/>
</dbReference>
<feature type="domain" description="Gcp-like" evidence="1">
    <location>
        <begin position="52"/>
        <end position="167"/>
    </location>
</feature>
<dbReference type="AlphaFoldDB" id="A0A543I561"/>
<reference evidence="2 3" key="1">
    <citation type="submission" date="2019-06" db="EMBL/GenBank/DDBJ databases">
        <title>Sequencing the genomes of 1000 actinobacteria strains.</title>
        <authorList>
            <person name="Klenk H.-P."/>
        </authorList>
    </citation>
    <scope>NUCLEOTIDE SEQUENCE [LARGE SCALE GENOMIC DNA]</scope>
    <source>
        <strain evidence="2 3">DSM 18031</strain>
    </source>
</reference>
<protein>
    <submittedName>
        <fullName evidence="2">tRNA threonylcarbamoyl adenosine modification protein YeaZ</fullName>
    </submittedName>
</protein>
<name>A0A543I561_9MICO</name>
<dbReference type="NCBIfam" id="TIGR03725">
    <property type="entry name" value="T6A_YeaZ"/>
    <property type="match status" value="1"/>
</dbReference>
<gene>
    <name evidence="2" type="ORF">FB466_0540</name>
</gene>
<dbReference type="InterPro" id="IPR043129">
    <property type="entry name" value="ATPase_NBD"/>
</dbReference>
<evidence type="ECO:0000313" key="3">
    <source>
        <dbReference type="Proteomes" id="UP000318331"/>
    </source>
</evidence>
<evidence type="ECO:0000313" key="2">
    <source>
        <dbReference type="EMBL" id="TQM65728.1"/>
    </source>
</evidence>
<dbReference type="Proteomes" id="UP000318331">
    <property type="component" value="Unassembled WGS sequence"/>
</dbReference>
<accession>A0A543I561</accession>
<comment type="caution">
    <text evidence="2">The sequence shown here is derived from an EMBL/GenBank/DDBJ whole genome shotgun (WGS) entry which is preliminary data.</text>
</comment>
<dbReference type="GO" id="GO:0002949">
    <property type="term" value="P:tRNA threonylcarbamoyladenosine modification"/>
    <property type="evidence" value="ECO:0007669"/>
    <property type="project" value="InterPro"/>
</dbReference>